<dbReference type="Pfam" id="PF15413">
    <property type="entry name" value="PH_11"/>
    <property type="match status" value="1"/>
</dbReference>
<feature type="region of interest" description="Disordered" evidence="9">
    <location>
        <begin position="941"/>
        <end position="1190"/>
    </location>
</feature>
<feature type="compositionally biased region" description="Polar residues" evidence="9">
    <location>
        <begin position="1088"/>
        <end position="1098"/>
    </location>
</feature>
<evidence type="ECO:0000313" key="12">
    <source>
        <dbReference type="Proteomes" id="UP001642405"/>
    </source>
</evidence>
<dbReference type="PROSITE" id="PS51847">
    <property type="entry name" value="SMP"/>
    <property type="match status" value="1"/>
</dbReference>
<evidence type="ECO:0000256" key="6">
    <source>
        <dbReference type="ARBA" id="ARBA00023055"/>
    </source>
</evidence>
<dbReference type="Proteomes" id="UP001642405">
    <property type="component" value="Unassembled WGS sequence"/>
</dbReference>
<feature type="compositionally biased region" description="Acidic residues" evidence="9">
    <location>
        <begin position="1006"/>
        <end position="1017"/>
    </location>
</feature>
<feature type="compositionally biased region" description="Low complexity" evidence="9">
    <location>
        <begin position="738"/>
        <end position="775"/>
    </location>
</feature>
<dbReference type="SUPFAM" id="SSF50729">
    <property type="entry name" value="PH domain-like"/>
    <property type="match status" value="1"/>
</dbReference>
<gene>
    <name evidence="11" type="ORF">SCUCBS95973_003720</name>
</gene>
<feature type="compositionally biased region" description="Low complexity" evidence="9">
    <location>
        <begin position="673"/>
        <end position="690"/>
    </location>
</feature>
<dbReference type="EMBL" id="CAWUHB010000017">
    <property type="protein sequence ID" value="CAK7219144.1"/>
    <property type="molecule type" value="Genomic_DNA"/>
</dbReference>
<sequence length="1190" mass="127114">MASLTTFLLVYLFGGLTFLPLLLAVAVYAWTRPVSADAQTCFDDNTLVDATKTKDNYQYDGLVLPGDDVKTLATVRREHAQERNGGSTGGSTGSGGAKKHKHRQDPIDDFATAGYFAVHRKYVAMGGNLRPIERGSSVGSAEVAPPSPSVYQTFFRSMLNKKPGPDKVEVSNAASPRPKNAHNMFYVVLRHGHLILFDDDQQVDVRHVIKLADHDVRIYSGADVVPEGELFIKRNAIQLMPKNHERAKAHNAPAPRPWFFYCENCSEKEDFYFSLIRSQENAPKPHEIDVRHLTALMERLHASEEAAEMRWFNALLGRLFLGVYKTSNVLKFIESKIITKLSRTPRPNFIASIVVQRVDVGETTPQITSPRLKSLTAEGECIVEADVRYTGRFEIDLAATLRVSTPIGQQEVKTSLAVVLTQLEGHMLFKVKGPPSNRIWFTFRHMPKIEMETRPIIMARQLTWPVFIQLIEGKIKEAISESIVLPFWDDTPFFPTEKKAYRGGLWEDETDREHEGTAIRTEATGGVHVETGAGAESNDKAATSTGVSVNPPGNEENVSPAVLRLRRLSKTHSAPVSGAASPAALTAAATAAASEAVNSAAGKPINRKQRAGDGNGTSVVGASPPKRFSRTTSALASPSEPTVGTDRSHAEASIQSSSPPKNGKPANSAMSWLSSGTLRSRKSSVSSLESATPGQGGSRAASGKRGGSKEEDAEADDSFFPVDDSGLPVGRSKTARPGTATTGDGSDTGSIEGRSTTLRSGRASSSSLSGMAGSRPSTTRTPPLNRKPSIEPSFTTTISSDSATPPAKRSAVLAAAMTGAAQSAKRWGINALQRRAAAAADRKAKANFEQRTTSSGELLDLSKPMGGGMPLPPPGEPLPMPSELALAKDGGTPSPTPALPPARITPIKRRPTTESMFYGPNGQSPLHSQVPHEQLIRRKEVHPQAHPKQPARTEDAIPHPRQGQSTTFDDILGHHQNIANSNGNEADGSPFAFDGQDDMMVVEAPIDSESDVSDEEVAAGNGKGSSSSLHESAEELHDIDTEGTARAQPPSSLGDEPNFSTESMSTNNAPSDIVHETPLVTAADNARETASISAGSGQDSPAAEDEDDVDPDDAQDDAQWGSLAESVISAFLEGENGQVSEEHGEAEAKVTGTAFEPQSADDDSGTKETETPPKHSPASSPGERPASISV</sequence>
<feature type="compositionally biased region" description="Gly residues" evidence="9">
    <location>
        <begin position="86"/>
        <end position="96"/>
    </location>
</feature>
<evidence type="ECO:0000256" key="9">
    <source>
        <dbReference type="SAM" id="MobiDB-lite"/>
    </source>
</evidence>
<proteinExistence type="predicted"/>
<evidence type="ECO:0000256" key="7">
    <source>
        <dbReference type="ARBA" id="ARBA00023121"/>
    </source>
</evidence>
<keyword evidence="12" id="KW-1185">Reference proteome</keyword>
<keyword evidence="7" id="KW-0446">Lipid-binding</keyword>
<keyword evidence="4" id="KW-0256">Endoplasmic reticulum</keyword>
<feature type="region of interest" description="Disordered" evidence="9">
    <location>
        <begin position="843"/>
        <end position="929"/>
    </location>
</feature>
<dbReference type="CDD" id="cd21675">
    <property type="entry name" value="SMP_TEX2"/>
    <property type="match status" value="1"/>
</dbReference>
<dbReference type="InterPro" id="IPR031468">
    <property type="entry name" value="SMP_LBD"/>
</dbReference>
<feature type="compositionally biased region" description="Basic and acidic residues" evidence="9">
    <location>
        <begin position="1031"/>
        <end position="1040"/>
    </location>
</feature>
<comment type="subcellular location">
    <subcellularLocation>
        <location evidence="1">Endoplasmic reticulum membrane</location>
    </subcellularLocation>
</comment>
<keyword evidence="5" id="KW-1133">Transmembrane helix</keyword>
<name>A0ABP0BHQ2_9PEZI</name>
<organism evidence="11 12">
    <name type="scientific">Sporothrix curviconia</name>
    <dbReference type="NCBI Taxonomy" id="1260050"/>
    <lineage>
        <taxon>Eukaryota</taxon>
        <taxon>Fungi</taxon>
        <taxon>Dikarya</taxon>
        <taxon>Ascomycota</taxon>
        <taxon>Pezizomycotina</taxon>
        <taxon>Sordariomycetes</taxon>
        <taxon>Sordariomycetidae</taxon>
        <taxon>Ophiostomatales</taxon>
        <taxon>Ophiostomataceae</taxon>
        <taxon>Sporothrix</taxon>
    </lineage>
</organism>
<reference evidence="11 12" key="1">
    <citation type="submission" date="2024-01" db="EMBL/GenBank/DDBJ databases">
        <authorList>
            <person name="Allen C."/>
            <person name="Tagirdzhanova G."/>
        </authorList>
    </citation>
    <scope>NUCLEOTIDE SEQUENCE [LARGE SCALE GENOMIC DNA]</scope>
</reference>
<evidence type="ECO:0000256" key="5">
    <source>
        <dbReference type="ARBA" id="ARBA00022989"/>
    </source>
</evidence>
<feature type="compositionally biased region" description="Polar residues" evidence="9">
    <location>
        <begin position="630"/>
        <end position="642"/>
    </location>
</feature>
<evidence type="ECO:0000313" key="11">
    <source>
        <dbReference type="EMBL" id="CAK7219144.1"/>
    </source>
</evidence>
<accession>A0ABP0BHQ2</accession>
<evidence type="ECO:0000256" key="1">
    <source>
        <dbReference type="ARBA" id="ARBA00004586"/>
    </source>
</evidence>
<evidence type="ECO:0000256" key="3">
    <source>
        <dbReference type="ARBA" id="ARBA00022692"/>
    </source>
</evidence>
<protein>
    <recommendedName>
        <fullName evidence="10">SMP-LTD domain-containing protein</fullName>
    </recommendedName>
</protein>
<feature type="compositionally biased region" description="Polar residues" evidence="9">
    <location>
        <begin position="1058"/>
        <end position="1070"/>
    </location>
</feature>
<evidence type="ECO:0000256" key="2">
    <source>
        <dbReference type="ARBA" id="ARBA00022448"/>
    </source>
</evidence>
<comment type="caution">
    <text evidence="11">The sequence shown here is derived from an EMBL/GenBank/DDBJ whole genome shotgun (WGS) entry which is preliminary data.</text>
</comment>
<feature type="region of interest" description="Disordered" evidence="9">
    <location>
        <begin position="509"/>
        <end position="558"/>
    </location>
</feature>
<feature type="compositionally biased region" description="Polar residues" evidence="9">
    <location>
        <begin position="792"/>
        <end position="803"/>
    </location>
</feature>
<dbReference type="PANTHER" id="PTHR13466:SF19">
    <property type="entry name" value="NUCLEUS-VACUOLE JUNCTION PROTEIN 2"/>
    <property type="match status" value="1"/>
</dbReference>
<keyword evidence="6" id="KW-0445">Lipid transport</keyword>
<feature type="region of interest" description="Disordered" evidence="9">
    <location>
        <begin position="598"/>
        <end position="811"/>
    </location>
</feature>
<feature type="compositionally biased region" description="Acidic residues" evidence="9">
    <location>
        <begin position="1102"/>
        <end position="1116"/>
    </location>
</feature>
<dbReference type="PANTHER" id="PTHR13466">
    <property type="entry name" value="TEX2 PROTEIN-RELATED"/>
    <property type="match status" value="1"/>
</dbReference>
<feature type="compositionally biased region" description="Basic and acidic residues" evidence="9">
    <location>
        <begin position="1164"/>
        <end position="1173"/>
    </location>
</feature>
<evidence type="ECO:0000259" key="10">
    <source>
        <dbReference type="PROSITE" id="PS51847"/>
    </source>
</evidence>
<evidence type="ECO:0000256" key="8">
    <source>
        <dbReference type="ARBA" id="ARBA00023136"/>
    </source>
</evidence>
<feature type="compositionally biased region" description="Pro residues" evidence="9">
    <location>
        <begin position="870"/>
        <end position="880"/>
    </location>
</feature>
<feature type="domain" description="SMP-LTD" evidence="10">
    <location>
        <begin position="305"/>
        <end position="494"/>
    </location>
</feature>
<keyword evidence="3" id="KW-0812">Transmembrane</keyword>
<keyword evidence="2" id="KW-0813">Transport</keyword>
<feature type="region of interest" description="Disordered" evidence="9">
    <location>
        <begin position="78"/>
        <end position="103"/>
    </location>
</feature>
<evidence type="ECO:0000256" key="4">
    <source>
        <dbReference type="ARBA" id="ARBA00022824"/>
    </source>
</evidence>
<keyword evidence="8" id="KW-0472">Membrane</keyword>